<keyword evidence="1 8" id="KW-0813">Transport</keyword>
<comment type="caution">
    <text evidence="9">The sequence shown here is derived from an EMBL/GenBank/DDBJ whole genome shotgun (WGS) entry which is preliminary data.</text>
</comment>
<gene>
    <name evidence="8" type="primary">mntP</name>
    <name evidence="9" type="ORF">FPZ44_17185</name>
</gene>
<evidence type="ECO:0000256" key="2">
    <source>
        <dbReference type="ARBA" id="ARBA00022475"/>
    </source>
</evidence>
<evidence type="ECO:0000256" key="4">
    <source>
        <dbReference type="ARBA" id="ARBA00022989"/>
    </source>
</evidence>
<feature type="transmembrane region" description="Helical" evidence="8">
    <location>
        <begin position="6"/>
        <end position="30"/>
    </location>
</feature>
<keyword evidence="6 8" id="KW-0472">Membrane</keyword>
<evidence type="ECO:0000256" key="1">
    <source>
        <dbReference type="ARBA" id="ARBA00022448"/>
    </source>
</evidence>
<feature type="transmembrane region" description="Helical" evidence="8">
    <location>
        <begin position="104"/>
        <end position="127"/>
    </location>
</feature>
<dbReference type="GO" id="GO:0005384">
    <property type="term" value="F:manganese ion transmembrane transporter activity"/>
    <property type="evidence" value="ECO:0007669"/>
    <property type="project" value="UniProtKB-UniRule"/>
</dbReference>
<keyword evidence="3 8" id="KW-0812">Transmembrane</keyword>
<evidence type="ECO:0000256" key="6">
    <source>
        <dbReference type="ARBA" id="ARBA00023136"/>
    </source>
</evidence>
<dbReference type="RefSeq" id="WP_144992720.1">
    <property type="nucleotide sequence ID" value="NZ_VNJK01000002.1"/>
</dbReference>
<dbReference type="EMBL" id="VNJK01000002">
    <property type="protein sequence ID" value="TVX89843.1"/>
    <property type="molecule type" value="Genomic_DNA"/>
</dbReference>
<feature type="transmembrane region" description="Helical" evidence="8">
    <location>
        <begin position="42"/>
        <end position="65"/>
    </location>
</feature>
<keyword evidence="4 8" id="KW-1133">Transmembrane helix</keyword>
<keyword evidence="5 8" id="KW-0406">Ion transport</keyword>
<evidence type="ECO:0000256" key="3">
    <source>
        <dbReference type="ARBA" id="ARBA00022692"/>
    </source>
</evidence>
<evidence type="ECO:0000313" key="10">
    <source>
        <dbReference type="Proteomes" id="UP000318102"/>
    </source>
</evidence>
<dbReference type="Pfam" id="PF02659">
    <property type="entry name" value="Mntp"/>
    <property type="match status" value="1"/>
</dbReference>
<feature type="transmembrane region" description="Helical" evidence="8">
    <location>
        <begin position="133"/>
        <end position="152"/>
    </location>
</feature>
<evidence type="ECO:0000256" key="7">
    <source>
        <dbReference type="ARBA" id="ARBA00023211"/>
    </source>
</evidence>
<protein>
    <recommendedName>
        <fullName evidence="8">Putative manganese efflux pump MntP</fullName>
    </recommendedName>
</protein>
<keyword evidence="10" id="KW-1185">Reference proteome</keyword>
<comment type="similarity">
    <text evidence="8">Belongs to the MntP (TC 9.B.29) family.</text>
</comment>
<reference evidence="9 10" key="1">
    <citation type="submission" date="2019-07" db="EMBL/GenBank/DDBJ databases">
        <authorList>
            <person name="Kim J."/>
        </authorList>
    </citation>
    <scope>NUCLEOTIDE SEQUENCE [LARGE SCALE GENOMIC DNA]</scope>
    <source>
        <strain evidence="9 10">N4</strain>
    </source>
</reference>
<dbReference type="GO" id="GO:0005886">
    <property type="term" value="C:plasma membrane"/>
    <property type="evidence" value="ECO:0007669"/>
    <property type="project" value="UniProtKB-SubCell"/>
</dbReference>
<evidence type="ECO:0000256" key="8">
    <source>
        <dbReference type="HAMAP-Rule" id="MF_01521"/>
    </source>
</evidence>
<comment type="function">
    <text evidence="8">Probably functions as a manganese efflux pump.</text>
</comment>
<keyword evidence="2 8" id="KW-1003">Cell membrane</keyword>
<dbReference type="PANTHER" id="PTHR35529">
    <property type="entry name" value="MANGANESE EFFLUX PUMP MNTP-RELATED"/>
    <property type="match status" value="1"/>
</dbReference>
<dbReference type="InterPro" id="IPR022929">
    <property type="entry name" value="Put_MntP"/>
</dbReference>
<dbReference type="PANTHER" id="PTHR35529:SF1">
    <property type="entry name" value="MANGANESE EFFLUX PUMP MNTP-RELATED"/>
    <property type="match status" value="1"/>
</dbReference>
<organism evidence="9 10">
    <name type="scientific">Paenibacillus agilis</name>
    <dbReference type="NCBI Taxonomy" id="3020863"/>
    <lineage>
        <taxon>Bacteria</taxon>
        <taxon>Bacillati</taxon>
        <taxon>Bacillota</taxon>
        <taxon>Bacilli</taxon>
        <taxon>Bacillales</taxon>
        <taxon>Paenibacillaceae</taxon>
        <taxon>Paenibacillus</taxon>
    </lineage>
</organism>
<proteinExistence type="inferred from homology"/>
<dbReference type="HAMAP" id="MF_01521">
    <property type="entry name" value="MntP_pump"/>
    <property type="match status" value="1"/>
</dbReference>
<dbReference type="AlphaFoldDB" id="A0A559IQN5"/>
<accession>A0A559IQN5</accession>
<dbReference type="Proteomes" id="UP000318102">
    <property type="component" value="Unassembled WGS sequence"/>
</dbReference>
<feature type="transmembrane region" description="Helical" evidence="8">
    <location>
        <begin position="71"/>
        <end position="92"/>
    </location>
</feature>
<evidence type="ECO:0000313" key="9">
    <source>
        <dbReference type="EMBL" id="TVX89843.1"/>
    </source>
</evidence>
<keyword evidence="7 8" id="KW-0464">Manganese</keyword>
<feature type="transmembrane region" description="Helical" evidence="8">
    <location>
        <begin position="164"/>
        <end position="183"/>
    </location>
</feature>
<evidence type="ECO:0000256" key="5">
    <source>
        <dbReference type="ARBA" id="ARBA00023065"/>
    </source>
</evidence>
<comment type="subcellular location">
    <subcellularLocation>
        <location evidence="8">Cell membrane</location>
        <topology evidence="8">Multi-pass membrane protein</topology>
    </subcellularLocation>
</comment>
<dbReference type="InterPro" id="IPR003810">
    <property type="entry name" value="Mntp/YtaF"/>
</dbReference>
<name>A0A559IQN5_9BACL</name>
<dbReference type="OrthoDB" id="1679700at2"/>
<sequence>MAVPFGQLMTILIMALALGCDAFSLCLGIGMKGMRAVDMVRISSSIALFHIAMPLLGLLTGAYMSAVLGQLTSYAAGALLLLLGIHMIYSTLKGDSAGLFQTSTWWGTLIFALSVSVDSFSVGVSLGMFQWNLLLTVALFGIFGGMMAILGLKLGQLVGQRIGEYGEAIGGAVLLVFGILFLIPS</sequence>